<feature type="domain" description="RNase H type-1" evidence="2">
    <location>
        <begin position="5"/>
        <end position="96"/>
    </location>
</feature>
<dbReference type="InterPro" id="IPR002156">
    <property type="entry name" value="RNaseH_domain"/>
</dbReference>
<dbReference type="PANTHER" id="PTHR47074:SF61">
    <property type="entry name" value="RNASE H TYPE-1 DOMAIN-CONTAINING PROTEIN"/>
    <property type="match status" value="1"/>
</dbReference>
<dbReference type="PANTHER" id="PTHR47074">
    <property type="entry name" value="BNAC02G40300D PROTEIN"/>
    <property type="match status" value="1"/>
</dbReference>
<feature type="compositionally biased region" description="Low complexity" evidence="1">
    <location>
        <begin position="203"/>
        <end position="221"/>
    </location>
</feature>
<proteinExistence type="predicted"/>
<dbReference type="Gene3D" id="3.30.420.10">
    <property type="entry name" value="Ribonuclease H-like superfamily/Ribonuclease H"/>
    <property type="match status" value="1"/>
</dbReference>
<comment type="caution">
    <text evidence="3">The sequence shown here is derived from an EMBL/GenBank/DDBJ whole genome shotgun (WGS) entry which is preliminary data.</text>
</comment>
<gene>
    <name evidence="3" type="ORF">V6N11_043940</name>
</gene>
<dbReference type="InterPro" id="IPR012337">
    <property type="entry name" value="RNaseH-like_sf"/>
</dbReference>
<feature type="region of interest" description="Disordered" evidence="1">
    <location>
        <begin position="193"/>
        <end position="232"/>
    </location>
</feature>
<dbReference type="SUPFAM" id="SSF53098">
    <property type="entry name" value="Ribonuclease H-like"/>
    <property type="match status" value="1"/>
</dbReference>
<keyword evidence="4" id="KW-1185">Reference proteome</keyword>
<dbReference type="CDD" id="cd06222">
    <property type="entry name" value="RNase_H_like"/>
    <property type="match status" value="1"/>
</dbReference>
<dbReference type="InterPro" id="IPR044730">
    <property type="entry name" value="RNase_H-like_dom_plant"/>
</dbReference>
<dbReference type="Pfam" id="PF13456">
    <property type="entry name" value="RVT_3"/>
    <property type="match status" value="1"/>
</dbReference>
<name>A0ABR2RDQ5_9ROSI</name>
<feature type="region of interest" description="Disordered" evidence="1">
    <location>
        <begin position="149"/>
        <end position="177"/>
    </location>
</feature>
<dbReference type="EMBL" id="JBBPBN010000023">
    <property type="protein sequence ID" value="KAK9011083.1"/>
    <property type="molecule type" value="Genomic_DNA"/>
</dbReference>
<dbReference type="Proteomes" id="UP001396334">
    <property type="component" value="Unassembled WGS sequence"/>
</dbReference>
<evidence type="ECO:0000313" key="3">
    <source>
        <dbReference type="EMBL" id="KAK9011083.1"/>
    </source>
</evidence>
<organism evidence="3 4">
    <name type="scientific">Hibiscus sabdariffa</name>
    <name type="common">roselle</name>
    <dbReference type="NCBI Taxonomy" id="183260"/>
    <lineage>
        <taxon>Eukaryota</taxon>
        <taxon>Viridiplantae</taxon>
        <taxon>Streptophyta</taxon>
        <taxon>Embryophyta</taxon>
        <taxon>Tracheophyta</taxon>
        <taxon>Spermatophyta</taxon>
        <taxon>Magnoliopsida</taxon>
        <taxon>eudicotyledons</taxon>
        <taxon>Gunneridae</taxon>
        <taxon>Pentapetalae</taxon>
        <taxon>rosids</taxon>
        <taxon>malvids</taxon>
        <taxon>Malvales</taxon>
        <taxon>Malvaceae</taxon>
        <taxon>Malvoideae</taxon>
        <taxon>Hibiscus</taxon>
    </lineage>
</organism>
<dbReference type="InterPro" id="IPR036397">
    <property type="entry name" value="RNaseH_sf"/>
</dbReference>
<accession>A0ABR2RDQ5</accession>
<evidence type="ECO:0000256" key="1">
    <source>
        <dbReference type="SAM" id="MobiDB-lite"/>
    </source>
</evidence>
<sequence>MGSCVKNQNGFSSVFKAEARAAVHGLSFASELGFHCVILESDSKTLINKLKSIGDDSSEIRPFISDIKDLTHLFNECKFSFAGRDSNKAAHAIAAMGKFSSFDKCWIEEAPAEALSFIGSRGAAPLNDVFDYLDLIQIDEALCPLSAAPTTAHHPQADAPTNHHPSHSPAAPAAAHHPRAPLVLELAQAPQWVHSTPDDDPADQAQAQAQAPPQRAQAPPQWIHSTPADDPTAAHTKLLHHHTPYLSTNTPYLEDL</sequence>
<protein>
    <recommendedName>
        <fullName evidence="2">RNase H type-1 domain-containing protein</fullName>
    </recommendedName>
</protein>
<dbReference type="InterPro" id="IPR052929">
    <property type="entry name" value="RNase_H-like_EbsB-rel"/>
</dbReference>
<evidence type="ECO:0000313" key="4">
    <source>
        <dbReference type="Proteomes" id="UP001396334"/>
    </source>
</evidence>
<reference evidence="3 4" key="1">
    <citation type="journal article" date="2024" name="G3 (Bethesda)">
        <title>Genome assembly of Hibiscus sabdariffa L. provides insights into metabolisms of medicinal natural products.</title>
        <authorList>
            <person name="Kim T."/>
        </authorList>
    </citation>
    <scope>NUCLEOTIDE SEQUENCE [LARGE SCALE GENOMIC DNA]</scope>
    <source>
        <strain evidence="3">TK-2024</strain>
        <tissue evidence="3">Old leaves</tissue>
    </source>
</reference>
<evidence type="ECO:0000259" key="2">
    <source>
        <dbReference type="Pfam" id="PF13456"/>
    </source>
</evidence>